<dbReference type="Gene3D" id="3.40.50.720">
    <property type="entry name" value="NAD(P)-binding Rossmann-like Domain"/>
    <property type="match status" value="1"/>
</dbReference>
<evidence type="ECO:0000313" key="1">
    <source>
        <dbReference type="EMBL" id="OHA12748.1"/>
    </source>
</evidence>
<accession>A0A1G2LM90</accession>
<dbReference type="InterPro" id="IPR036291">
    <property type="entry name" value="NAD(P)-bd_dom_sf"/>
</dbReference>
<dbReference type="Proteomes" id="UP000177171">
    <property type="component" value="Unassembled WGS sequence"/>
</dbReference>
<gene>
    <name evidence="1" type="ORF">A3G49_00750</name>
</gene>
<protein>
    <recommendedName>
        <fullName evidence="3">Gfo/Idh/MocA-like oxidoreductase N-terminal domain-containing protein</fullName>
    </recommendedName>
</protein>
<dbReference type="AlphaFoldDB" id="A0A1G2LM90"/>
<evidence type="ECO:0000313" key="2">
    <source>
        <dbReference type="Proteomes" id="UP000177171"/>
    </source>
</evidence>
<dbReference type="EMBL" id="MHQY01000042">
    <property type="protein sequence ID" value="OHA12748.1"/>
    <property type="molecule type" value="Genomic_DNA"/>
</dbReference>
<name>A0A1G2LM90_9BACT</name>
<reference evidence="1 2" key="1">
    <citation type="journal article" date="2016" name="Nat. Commun.">
        <title>Thousands of microbial genomes shed light on interconnected biogeochemical processes in an aquifer system.</title>
        <authorList>
            <person name="Anantharaman K."/>
            <person name="Brown C.T."/>
            <person name="Hug L.A."/>
            <person name="Sharon I."/>
            <person name="Castelle C.J."/>
            <person name="Probst A.J."/>
            <person name="Thomas B.C."/>
            <person name="Singh A."/>
            <person name="Wilkins M.J."/>
            <person name="Karaoz U."/>
            <person name="Brodie E.L."/>
            <person name="Williams K.H."/>
            <person name="Hubbard S.S."/>
            <person name="Banfield J.F."/>
        </authorList>
    </citation>
    <scope>NUCLEOTIDE SEQUENCE [LARGE SCALE GENOMIC DNA]</scope>
</reference>
<proteinExistence type="predicted"/>
<sequence>MAKQLQVTIVGAGRYGRELIAPKYANNSSCFIKAVIDPLVSGKLLAKGVLGSIPLCGSAAEWLDTHGRPDAGDLFELAVHYDALPGLLEELSRAGAKNFVLPKPVALDDKTLAYIKKLQKKFKLNYAISSQWHYSEVTRLVGKCIQDMKKGGECMRVKFNFSQFFSHEQLKHYSSRTALFPHILEIIYSTELSDFKKVKVQVKKISNSYLNCVIALGSVMTIEILSDLRAKEKARSMEAGSMKVDFLASFKDGAAVKYPSVVYRGKTTKIKEDNLRVMVGVVVSAFLRYANIAEDKKVLTLEKYNPIAEFQVFLESNLRPGNYVFNG</sequence>
<comment type="caution">
    <text evidence="1">The sequence shown here is derived from an EMBL/GenBank/DDBJ whole genome shotgun (WGS) entry which is preliminary data.</text>
</comment>
<organism evidence="1 2">
    <name type="scientific">Candidatus Sungbacteria bacterium RIFCSPLOWO2_12_FULL_41_11</name>
    <dbReference type="NCBI Taxonomy" id="1802286"/>
    <lineage>
        <taxon>Bacteria</taxon>
        <taxon>Candidatus Sungiibacteriota</taxon>
    </lineage>
</organism>
<evidence type="ECO:0008006" key="3">
    <source>
        <dbReference type="Google" id="ProtNLM"/>
    </source>
</evidence>
<dbReference type="SUPFAM" id="SSF51735">
    <property type="entry name" value="NAD(P)-binding Rossmann-fold domains"/>
    <property type="match status" value="1"/>
</dbReference>